<evidence type="ECO:0000256" key="2">
    <source>
        <dbReference type="ARBA" id="ARBA00022692"/>
    </source>
</evidence>
<feature type="transmembrane region" description="Helical" evidence="7">
    <location>
        <begin position="194"/>
        <end position="219"/>
    </location>
</feature>
<gene>
    <name evidence="9" type="ORF">K469DRAFT_669767</name>
</gene>
<feature type="transmembrane region" description="Helical" evidence="7">
    <location>
        <begin position="231"/>
        <end position="251"/>
    </location>
</feature>
<feature type="compositionally biased region" description="Basic and acidic residues" evidence="6">
    <location>
        <begin position="344"/>
        <end position="358"/>
    </location>
</feature>
<feature type="transmembrane region" description="Helical" evidence="7">
    <location>
        <begin position="39"/>
        <end position="59"/>
    </location>
</feature>
<comment type="subcellular location">
    <subcellularLocation>
        <location evidence="1">Membrane</location>
        <topology evidence="1">Multi-pass membrane protein</topology>
    </subcellularLocation>
</comment>
<dbReference type="GO" id="GO:0016020">
    <property type="term" value="C:membrane"/>
    <property type="evidence" value="ECO:0007669"/>
    <property type="project" value="UniProtKB-SubCell"/>
</dbReference>
<dbReference type="InterPro" id="IPR052337">
    <property type="entry name" value="SAT4-like"/>
</dbReference>
<evidence type="ECO:0000256" key="3">
    <source>
        <dbReference type="ARBA" id="ARBA00022989"/>
    </source>
</evidence>
<feature type="transmembrane region" description="Helical" evidence="7">
    <location>
        <begin position="152"/>
        <end position="174"/>
    </location>
</feature>
<sequence length="364" mass="40979">MEPTMDPTMMDPTKIPVFPPPPGMMSNVGNPHTYRKESVATHVILLSFATLAVIVRLYTRGWIKGRLQADDYFIIFAWALSANFSGWWIAALYKGVGRHLWDLPLSMFLDIGKHQFIVQLLYQPTTLAIKLSVLICYHNIFSQRGPASQISIWFGIFACSVFYIVLFFCSLFYCEPIAKAYNPALPGKCMSFTALPWASGVFNVVSDLYIMIFPIPFVWTLRVKMARKLRLLAVFGLGIFTVVASIMRLVWVAQHINDFDQSFAYVKTGYWIIIELDIGLICACALVFPAFFDSENRGSLGSLIKKLRSASQSKSSLGSIKSGGSSINKSNPPIEKRQEFVVLEERSRTSDDPERLADVGRLLR</sequence>
<feature type="region of interest" description="Disordered" evidence="6">
    <location>
        <begin position="344"/>
        <end position="364"/>
    </location>
</feature>
<keyword evidence="4 7" id="KW-0472">Membrane</keyword>
<evidence type="ECO:0000313" key="9">
    <source>
        <dbReference type="EMBL" id="KAF2182386.1"/>
    </source>
</evidence>
<protein>
    <recommendedName>
        <fullName evidence="8">Rhodopsin domain-containing protein</fullName>
    </recommendedName>
</protein>
<evidence type="ECO:0000256" key="6">
    <source>
        <dbReference type="SAM" id="MobiDB-lite"/>
    </source>
</evidence>
<reference evidence="9" key="1">
    <citation type="journal article" date="2020" name="Stud. Mycol.">
        <title>101 Dothideomycetes genomes: a test case for predicting lifestyles and emergence of pathogens.</title>
        <authorList>
            <person name="Haridas S."/>
            <person name="Albert R."/>
            <person name="Binder M."/>
            <person name="Bloem J."/>
            <person name="Labutti K."/>
            <person name="Salamov A."/>
            <person name="Andreopoulos B."/>
            <person name="Baker S."/>
            <person name="Barry K."/>
            <person name="Bills G."/>
            <person name="Bluhm B."/>
            <person name="Cannon C."/>
            <person name="Castanera R."/>
            <person name="Culley D."/>
            <person name="Daum C."/>
            <person name="Ezra D."/>
            <person name="Gonzalez J."/>
            <person name="Henrissat B."/>
            <person name="Kuo A."/>
            <person name="Liang C."/>
            <person name="Lipzen A."/>
            <person name="Lutzoni F."/>
            <person name="Magnuson J."/>
            <person name="Mondo S."/>
            <person name="Nolan M."/>
            <person name="Ohm R."/>
            <person name="Pangilinan J."/>
            <person name="Park H.-J."/>
            <person name="Ramirez L."/>
            <person name="Alfaro M."/>
            <person name="Sun H."/>
            <person name="Tritt A."/>
            <person name="Yoshinaga Y."/>
            <person name="Zwiers L.-H."/>
            <person name="Turgeon B."/>
            <person name="Goodwin S."/>
            <person name="Spatafora J."/>
            <person name="Crous P."/>
            <person name="Grigoriev I."/>
        </authorList>
    </citation>
    <scope>NUCLEOTIDE SEQUENCE</scope>
    <source>
        <strain evidence="9">CBS 207.26</strain>
    </source>
</reference>
<comment type="similarity">
    <text evidence="5">Belongs to the SAT4 family.</text>
</comment>
<dbReference type="OrthoDB" id="444631at2759"/>
<evidence type="ECO:0000256" key="4">
    <source>
        <dbReference type="ARBA" id="ARBA00023136"/>
    </source>
</evidence>
<evidence type="ECO:0000256" key="7">
    <source>
        <dbReference type="SAM" id="Phobius"/>
    </source>
</evidence>
<keyword evidence="3 7" id="KW-1133">Transmembrane helix</keyword>
<feature type="domain" description="Rhodopsin" evidence="8">
    <location>
        <begin position="55"/>
        <end position="287"/>
    </location>
</feature>
<proteinExistence type="inferred from homology"/>
<accession>A0A6A6DXH1</accession>
<evidence type="ECO:0000256" key="1">
    <source>
        <dbReference type="ARBA" id="ARBA00004141"/>
    </source>
</evidence>
<dbReference type="PANTHER" id="PTHR33048">
    <property type="entry name" value="PTH11-LIKE INTEGRAL MEMBRANE PROTEIN (AFU_ORTHOLOGUE AFUA_5G11245)"/>
    <property type="match status" value="1"/>
</dbReference>
<dbReference type="Proteomes" id="UP000800200">
    <property type="component" value="Unassembled WGS sequence"/>
</dbReference>
<feature type="transmembrane region" description="Helical" evidence="7">
    <location>
        <begin position="271"/>
        <end position="292"/>
    </location>
</feature>
<name>A0A6A6DXH1_9PEZI</name>
<evidence type="ECO:0000259" key="8">
    <source>
        <dbReference type="Pfam" id="PF20684"/>
    </source>
</evidence>
<dbReference type="Pfam" id="PF20684">
    <property type="entry name" value="Fung_rhodopsin"/>
    <property type="match status" value="1"/>
</dbReference>
<evidence type="ECO:0000256" key="5">
    <source>
        <dbReference type="ARBA" id="ARBA00038359"/>
    </source>
</evidence>
<keyword evidence="2 7" id="KW-0812">Transmembrane</keyword>
<organism evidence="9 10">
    <name type="scientific">Zopfia rhizophila CBS 207.26</name>
    <dbReference type="NCBI Taxonomy" id="1314779"/>
    <lineage>
        <taxon>Eukaryota</taxon>
        <taxon>Fungi</taxon>
        <taxon>Dikarya</taxon>
        <taxon>Ascomycota</taxon>
        <taxon>Pezizomycotina</taxon>
        <taxon>Dothideomycetes</taxon>
        <taxon>Dothideomycetes incertae sedis</taxon>
        <taxon>Zopfiaceae</taxon>
        <taxon>Zopfia</taxon>
    </lineage>
</organism>
<keyword evidence="10" id="KW-1185">Reference proteome</keyword>
<dbReference type="EMBL" id="ML994648">
    <property type="protein sequence ID" value="KAF2182386.1"/>
    <property type="molecule type" value="Genomic_DNA"/>
</dbReference>
<dbReference type="InterPro" id="IPR049326">
    <property type="entry name" value="Rhodopsin_dom_fungi"/>
</dbReference>
<feature type="transmembrane region" description="Helical" evidence="7">
    <location>
        <begin position="116"/>
        <end position="140"/>
    </location>
</feature>
<dbReference type="AlphaFoldDB" id="A0A6A6DXH1"/>
<evidence type="ECO:0000313" key="10">
    <source>
        <dbReference type="Proteomes" id="UP000800200"/>
    </source>
</evidence>
<dbReference type="PANTHER" id="PTHR33048:SF158">
    <property type="entry name" value="MEMBRANE PROTEIN PTH11-LIKE, PUTATIVE-RELATED"/>
    <property type="match status" value="1"/>
</dbReference>
<feature type="transmembrane region" description="Helical" evidence="7">
    <location>
        <begin position="71"/>
        <end position="96"/>
    </location>
</feature>